<evidence type="ECO:0000256" key="1">
    <source>
        <dbReference type="SAM" id="MobiDB-lite"/>
    </source>
</evidence>
<dbReference type="SUPFAM" id="SSF48403">
    <property type="entry name" value="Ankyrin repeat"/>
    <property type="match status" value="1"/>
</dbReference>
<keyword evidence="4" id="KW-1185">Reference proteome</keyword>
<dbReference type="OrthoDB" id="429841at2759"/>
<dbReference type="Gene3D" id="1.25.40.20">
    <property type="entry name" value="Ankyrin repeat-containing domain"/>
    <property type="match status" value="1"/>
</dbReference>
<organism evidence="3 4">
    <name type="scientific">Funneliformis caledonium</name>
    <dbReference type="NCBI Taxonomy" id="1117310"/>
    <lineage>
        <taxon>Eukaryota</taxon>
        <taxon>Fungi</taxon>
        <taxon>Fungi incertae sedis</taxon>
        <taxon>Mucoromycota</taxon>
        <taxon>Glomeromycotina</taxon>
        <taxon>Glomeromycetes</taxon>
        <taxon>Glomerales</taxon>
        <taxon>Glomeraceae</taxon>
        <taxon>Funneliformis</taxon>
    </lineage>
</organism>
<dbReference type="InterPro" id="IPR036770">
    <property type="entry name" value="Ankyrin_rpt-contain_sf"/>
</dbReference>
<proteinExistence type="predicted"/>
<dbReference type="AlphaFoldDB" id="A0A9N9D493"/>
<dbReference type="Proteomes" id="UP000789570">
    <property type="component" value="Unassembled WGS sequence"/>
</dbReference>
<feature type="compositionally biased region" description="Low complexity" evidence="1">
    <location>
        <begin position="67"/>
        <end position="87"/>
    </location>
</feature>
<feature type="domain" description="Vms1-associating treble clef" evidence="2">
    <location>
        <begin position="136"/>
        <end position="169"/>
    </location>
</feature>
<comment type="caution">
    <text evidence="3">The sequence shown here is derived from an EMBL/GenBank/DDBJ whole genome shotgun (WGS) entry which is preliminary data.</text>
</comment>
<protein>
    <submittedName>
        <fullName evidence="3">2296_t:CDS:1</fullName>
    </submittedName>
</protein>
<dbReference type="Pfam" id="PF18716">
    <property type="entry name" value="VATC"/>
    <property type="match status" value="1"/>
</dbReference>
<dbReference type="PANTHER" id="PTHR16036">
    <property type="entry name" value="ANKYRIN REPEAT AND ZINC FINGER DOMAIN-CONTAINING PROTEIN 1"/>
    <property type="match status" value="1"/>
</dbReference>
<evidence type="ECO:0000313" key="3">
    <source>
        <dbReference type="EMBL" id="CAG8624722.1"/>
    </source>
</evidence>
<dbReference type="EMBL" id="CAJVPQ010003319">
    <property type="protein sequence ID" value="CAG8624722.1"/>
    <property type="molecule type" value="Genomic_DNA"/>
</dbReference>
<evidence type="ECO:0000313" key="4">
    <source>
        <dbReference type="Proteomes" id="UP000789570"/>
    </source>
</evidence>
<sequence length="171" mass="19210">SSLGHHDIIEYLLNHDADPTITSIKNLTPYDLAKDKETRNVFRRYMAEHMDKWNWSNAHVPIEKSESTSSASKKNGSSISGKSLDSSSSLIGLPAEMRTRIERERRARAAEVRLNAMQNRGTPKPLTLPSIGNVICNVCEKSLVGLVPFEICELKFCSTVCVKNYRDREST</sequence>
<feature type="non-terminal residue" evidence="3">
    <location>
        <position position="171"/>
    </location>
</feature>
<dbReference type="GO" id="GO:0036503">
    <property type="term" value="P:ERAD pathway"/>
    <property type="evidence" value="ECO:0007669"/>
    <property type="project" value="TreeGrafter"/>
</dbReference>
<evidence type="ECO:0000259" key="2">
    <source>
        <dbReference type="Pfam" id="PF18716"/>
    </source>
</evidence>
<dbReference type="InterPro" id="IPR047139">
    <property type="entry name" value="ANKZ1/VMS1"/>
</dbReference>
<dbReference type="InterPro" id="IPR041540">
    <property type="entry name" value="VATC"/>
</dbReference>
<reference evidence="3" key="1">
    <citation type="submission" date="2021-06" db="EMBL/GenBank/DDBJ databases">
        <authorList>
            <person name="Kallberg Y."/>
            <person name="Tangrot J."/>
            <person name="Rosling A."/>
        </authorList>
    </citation>
    <scope>NUCLEOTIDE SEQUENCE</scope>
    <source>
        <strain evidence="3">UK204</strain>
    </source>
</reference>
<accession>A0A9N9D493</accession>
<feature type="region of interest" description="Disordered" evidence="1">
    <location>
        <begin position="64"/>
        <end position="87"/>
    </location>
</feature>
<dbReference type="PANTHER" id="PTHR16036:SF2">
    <property type="entry name" value="TRNA ENDONUCLEASE ANKZF1"/>
    <property type="match status" value="1"/>
</dbReference>
<name>A0A9N9D493_9GLOM</name>
<gene>
    <name evidence="3" type="ORF">FCALED_LOCUS9743</name>
</gene>